<comment type="subcellular location">
    <subcellularLocation>
        <location evidence="1">Cell membrane</location>
        <topology evidence="1">Multi-pass membrane protein</topology>
    </subcellularLocation>
</comment>
<keyword evidence="5 6" id="KW-0472">Membrane</keyword>
<feature type="transmembrane region" description="Helical" evidence="6">
    <location>
        <begin position="267"/>
        <end position="288"/>
    </location>
</feature>
<evidence type="ECO:0000313" key="9">
    <source>
        <dbReference type="Proteomes" id="UP000248924"/>
    </source>
</evidence>
<evidence type="ECO:0000313" key="8">
    <source>
        <dbReference type="EMBL" id="PZG09552.1"/>
    </source>
</evidence>
<sequence>MSLVLTCGLLAGAGLVLAATGLLPARPNLTQALDTLRRSPAPAATPTPTHTRLLSAPLRALGLPRQRLRADLAVLQRPAALHLADQMLAILAGMILPPVAIAVVATGGVTVAAGTPVWASAAGAVGGWWLAESTVRAEAQRRRDELRYALSAVLDLVVISLAGGAGLEQALDDACADAHGWAAQRLRHAVDTARLLRIPPWQALDQLGADTGVAELAELAATMSLAGTEGARIRDSLSVRAATLRAHQAAALEAQANAATERMSMPVMLLAAAYLLFLLYPAVTAVTAL</sequence>
<keyword evidence="2" id="KW-1003">Cell membrane</keyword>
<evidence type="ECO:0000259" key="7">
    <source>
        <dbReference type="Pfam" id="PF00482"/>
    </source>
</evidence>
<dbReference type="EMBL" id="POTY01000266">
    <property type="protein sequence ID" value="PZG09552.1"/>
    <property type="molecule type" value="Genomic_DNA"/>
</dbReference>
<feature type="domain" description="Type II secretion system protein GspF" evidence="7">
    <location>
        <begin position="154"/>
        <end position="281"/>
    </location>
</feature>
<dbReference type="AlphaFoldDB" id="A0A2W2DC92"/>
<proteinExistence type="predicted"/>
<dbReference type="OrthoDB" id="5243064at2"/>
<accession>A0A2W2DC92</accession>
<evidence type="ECO:0000256" key="1">
    <source>
        <dbReference type="ARBA" id="ARBA00004651"/>
    </source>
</evidence>
<dbReference type="PANTHER" id="PTHR35007:SF1">
    <property type="entry name" value="PILUS ASSEMBLY PROTEIN"/>
    <property type="match status" value="1"/>
</dbReference>
<dbReference type="Pfam" id="PF00482">
    <property type="entry name" value="T2SSF"/>
    <property type="match status" value="1"/>
</dbReference>
<evidence type="ECO:0000256" key="5">
    <source>
        <dbReference type="ARBA" id="ARBA00023136"/>
    </source>
</evidence>
<keyword evidence="4 6" id="KW-1133">Transmembrane helix</keyword>
<evidence type="ECO:0000256" key="4">
    <source>
        <dbReference type="ARBA" id="ARBA00022989"/>
    </source>
</evidence>
<dbReference type="PANTHER" id="PTHR35007">
    <property type="entry name" value="INTEGRAL MEMBRANE PROTEIN-RELATED"/>
    <property type="match status" value="1"/>
</dbReference>
<evidence type="ECO:0000256" key="6">
    <source>
        <dbReference type="SAM" id="Phobius"/>
    </source>
</evidence>
<evidence type="ECO:0000256" key="3">
    <source>
        <dbReference type="ARBA" id="ARBA00022692"/>
    </source>
</evidence>
<protein>
    <submittedName>
        <fullName evidence="8">Type II secretion protein F</fullName>
    </submittedName>
</protein>
<keyword evidence="3 6" id="KW-0812">Transmembrane</keyword>
<name>A0A2W2DC92_9ACTN</name>
<evidence type="ECO:0000256" key="2">
    <source>
        <dbReference type="ARBA" id="ARBA00022475"/>
    </source>
</evidence>
<reference evidence="8 9" key="1">
    <citation type="submission" date="2018-01" db="EMBL/GenBank/DDBJ databases">
        <title>Draft genome sequence of Jishengella sp. NA12.</title>
        <authorList>
            <person name="Sahin N."/>
            <person name="Ay H."/>
            <person name="Saygin H."/>
        </authorList>
    </citation>
    <scope>NUCLEOTIDE SEQUENCE [LARGE SCALE GENOMIC DNA]</scope>
    <source>
        <strain evidence="8 9">NA12</strain>
    </source>
</reference>
<dbReference type="InterPro" id="IPR018076">
    <property type="entry name" value="T2SS_GspF_dom"/>
</dbReference>
<dbReference type="GO" id="GO:0005886">
    <property type="term" value="C:plasma membrane"/>
    <property type="evidence" value="ECO:0007669"/>
    <property type="project" value="UniProtKB-SubCell"/>
</dbReference>
<dbReference type="RefSeq" id="WP_111218547.1">
    <property type="nucleotide sequence ID" value="NZ_POTY01000266.1"/>
</dbReference>
<organism evidence="8 9">
    <name type="scientific">Micromonospora craterilacus</name>
    <dbReference type="NCBI Taxonomy" id="1655439"/>
    <lineage>
        <taxon>Bacteria</taxon>
        <taxon>Bacillati</taxon>
        <taxon>Actinomycetota</taxon>
        <taxon>Actinomycetes</taxon>
        <taxon>Micromonosporales</taxon>
        <taxon>Micromonosporaceae</taxon>
        <taxon>Micromonospora</taxon>
    </lineage>
</organism>
<gene>
    <name evidence="8" type="ORF">C1I95_28865</name>
</gene>
<dbReference type="Proteomes" id="UP000248924">
    <property type="component" value="Unassembled WGS sequence"/>
</dbReference>
<keyword evidence="9" id="KW-1185">Reference proteome</keyword>
<comment type="caution">
    <text evidence="8">The sequence shown here is derived from an EMBL/GenBank/DDBJ whole genome shotgun (WGS) entry which is preliminary data.</text>
</comment>